<comment type="cofactor">
    <cofactor evidence="16">
        <name>NH4(+)</name>
        <dbReference type="ChEBI" id="CHEBI:28938"/>
    </cofactor>
    <cofactor evidence="16">
        <name>K(+)</name>
        <dbReference type="ChEBI" id="CHEBI:29103"/>
    </cofactor>
    <text evidence="16">A monovalent cation. Ammonium or potassium.</text>
</comment>
<feature type="binding site" evidence="16">
    <location>
        <begin position="93"/>
        <end position="96"/>
    </location>
    <ligand>
        <name>substrate</name>
    </ligand>
</feature>
<keyword evidence="13 16" id="KW-0173">Coenzyme A biosynthesis</keyword>
<dbReference type="AlphaFoldDB" id="A0A4R7B737"/>
<keyword evidence="11 16" id="KW-0067">ATP-binding</keyword>
<comment type="catalytic activity">
    <reaction evidence="1 16">
        <text>(R)-pantothenate + ATP = (R)-4'-phosphopantothenate + ADP + H(+)</text>
        <dbReference type="Rhea" id="RHEA:16373"/>
        <dbReference type="ChEBI" id="CHEBI:10986"/>
        <dbReference type="ChEBI" id="CHEBI:15378"/>
        <dbReference type="ChEBI" id="CHEBI:29032"/>
        <dbReference type="ChEBI" id="CHEBI:30616"/>
        <dbReference type="ChEBI" id="CHEBI:456216"/>
        <dbReference type="EC" id="2.7.1.33"/>
    </reaction>
</comment>
<comment type="pathway">
    <text evidence="4 16">Cofactor biosynthesis; coenzyme A biosynthesis; CoA from (R)-pantothenate: step 1/5.</text>
</comment>
<evidence type="ECO:0000256" key="9">
    <source>
        <dbReference type="ARBA" id="ARBA00022741"/>
    </source>
</evidence>
<evidence type="ECO:0000256" key="10">
    <source>
        <dbReference type="ARBA" id="ARBA00022777"/>
    </source>
</evidence>
<organism evidence="17 18">
    <name type="scientific">Paludibacterium purpuratum</name>
    <dbReference type="NCBI Taxonomy" id="1144873"/>
    <lineage>
        <taxon>Bacteria</taxon>
        <taxon>Pseudomonadati</taxon>
        <taxon>Pseudomonadota</taxon>
        <taxon>Betaproteobacteria</taxon>
        <taxon>Neisseriales</taxon>
        <taxon>Chromobacteriaceae</taxon>
        <taxon>Paludibacterium</taxon>
    </lineage>
</organism>
<evidence type="ECO:0000256" key="6">
    <source>
        <dbReference type="ARBA" id="ARBA00012102"/>
    </source>
</evidence>
<dbReference type="GO" id="GO:0005737">
    <property type="term" value="C:cytoplasm"/>
    <property type="evidence" value="ECO:0007669"/>
    <property type="project" value="UniProtKB-SubCell"/>
</dbReference>
<dbReference type="InterPro" id="IPR043129">
    <property type="entry name" value="ATPase_NBD"/>
</dbReference>
<feature type="binding site" evidence="16">
    <location>
        <begin position="6"/>
        <end position="13"/>
    </location>
    <ligand>
        <name>ATP</name>
        <dbReference type="ChEBI" id="CHEBI:30616"/>
    </ligand>
</feature>
<dbReference type="OrthoDB" id="9781305at2"/>
<dbReference type="EMBL" id="SNZP01000004">
    <property type="protein sequence ID" value="TDR80511.1"/>
    <property type="molecule type" value="Genomic_DNA"/>
</dbReference>
<comment type="caution">
    <text evidence="17">The sequence shown here is derived from an EMBL/GenBank/DDBJ whole genome shotgun (WGS) entry which is preliminary data.</text>
</comment>
<keyword evidence="18" id="KW-1185">Reference proteome</keyword>
<evidence type="ECO:0000256" key="1">
    <source>
        <dbReference type="ARBA" id="ARBA00001206"/>
    </source>
</evidence>
<comment type="caution">
    <text evidence="16">Lacks conserved residue(s) required for the propagation of feature annotation.</text>
</comment>
<evidence type="ECO:0000256" key="8">
    <source>
        <dbReference type="ARBA" id="ARBA00022679"/>
    </source>
</evidence>
<comment type="subunit">
    <text evidence="5 16">Homodimer.</text>
</comment>
<dbReference type="GO" id="GO:0005524">
    <property type="term" value="F:ATP binding"/>
    <property type="evidence" value="ECO:0007669"/>
    <property type="project" value="UniProtKB-UniRule"/>
</dbReference>
<dbReference type="Pfam" id="PF03309">
    <property type="entry name" value="Pan_kinase"/>
    <property type="match status" value="1"/>
</dbReference>
<proteinExistence type="inferred from homology"/>
<dbReference type="InterPro" id="IPR004619">
    <property type="entry name" value="Type_III_PanK"/>
</dbReference>
<dbReference type="Gene3D" id="3.30.420.40">
    <property type="match status" value="2"/>
</dbReference>
<keyword evidence="12 16" id="KW-0630">Potassium</keyword>
<comment type="cofactor">
    <cofactor evidence="2">
        <name>K(+)</name>
        <dbReference type="ChEBI" id="CHEBI:29103"/>
    </cofactor>
</comment>
<evidence type="ECO:0000256" key="15">
    <source>
        <dbReference type="ARBA" id="ARBA00040883"/>
    </source>
</evidence>
<evidence type="ECO:0000256" key="13">
    <source>
        <dbReference type="ARBA" id="ARBA00022993"/>
    </source>
</evidence>
<dbReference type="EC" id="2.7.1.33" evidence="6 16"/>
<dbReference type="GO" id="GO:0004594">
    <property type="term" value="F:pantothenate kinase activity"/>
    <property type="evidence" value="ECO:0007669"/>
    <property type="project" value="UniProtKB-UniRule"/>
</dbReference>
<name>A0A4R7B737_9NEIS</name>
<sequence length="238" mass="24819">MILVIDAGNSRIKWAVFHGTAKCGEGAVDHADIAALAAAWSGFTLSRAVGASVVQPALRRRIDEQAPCPIVWIQTTDSAAGVRNHYVEPAQMGVDRWLAVLAARRLVAGDVIVASAGTALTIESLTAEGDYLGGLIMPGYRVMLAGLAGNTARLDQPVGEWSAFPTCTGDALETGVLEAMAGAIERARQRLAARTGRPLPPVLLSGGDASRVVDLLASPCQIVDNLVLTGLLEVADKT</sequence>
<dbReference type="CDD" id="cd24015">
    <property type="entry name" value="ASKHA_NBD_PanK-III"/>
    <property type="match status" value="1"/>
</dbReference>
<comment type="subcellular location">
    <subcellularLocation>
        <location evidence="3 16">Cytoplasm</location>
    </subcellularLocation>
</comment>
<evidence type="ECO:0000313" key="18">
    <source>
        <dbReference type="Proteomes" id="UP000295611"/>
    </source>
</evidence>
<dbReference type="HAMAP" id="MF_01274">
    <property type="entry name" value="Pantothen_kinase_3"/>
    <property type="match status" value="1"/>
</dbReference>
<feature type="binding site" evidence="16">
    <location>
        <position position="118"/>
    </location>
    <ligand>
        <name>ATP</name>
        <dbReference type="ChEBI" id="CHEBI:30616"/>
    </ligand>
</feature>
<feature type="binding site" evidence="16">
    <location>
        <position position="86"/>
    </location>
    <ligand>
        <name>substrate</name>
    </ligand>
</feature>
<evidence type="ECO:0000256" key="7">
    <source>
        <dbReference type="ARBA" id="ARBA00022490"/>
    </source>
</evidence>
<comment type="similarity">
    <text evidence="14 16">Belongs to the type III pantothenate kinase family.</text>
</comment>
<evidence type="ECO:0000256" key="5">
    <source>
        <dbReference type="ARBA" id="ARBA00011738"/>
    </source>
</evidence>
<dbReference type="GO" id="GO:0015937">
    <property type="term" value="P:coenzyme A biosynthetic process"/>
    <property type="evidence" value="ECO:0007669"/>
    <property type="project" value="UniProtKB-UniRule"/>
</dbReference>
<keyword evidence="9 16" id="KW-0547">Nucleotide-binding</keyword>
<feature type="active site" description="Proton acceptor" evidence="16">
    <location>
        <position position="95"/>
    </location>
</feature>
<dbReference type="Proteomes" id="UP000295611">
    <property type="component" value="Unassembled WGS sequence"/>
</dbReference>
<evidence type="ECO:0000256" key="11">
    <source>
        <dbReference type="ARBA" id="ARBA00022840"/>
    </source>
</evidence>
<keyword evidence="8 16" id="KW-0808">Transferase</keyword>
<evidence type="ECO:0000256" key="16">
    <source>
        <dbReference type="HAMAP-Rule" id="MF_01274"/>
    </source>
</evidence>
<evidence type="ECO:0000256" key="3">
    <source>
        <dbReference type="ARBA" id="ARBA00004496"/>
    </source>
</evidence>
<evidence type="ECO:0000313" key="17">
    <source>
        <dbReference type="EMBL" id="TDR80511.1"/>
    </source>
</evidence>
<evidence type="ECO:0000256" key="4">
    <source>
        <dbReference type="ARBA" id="ARBA00005225"/>
    </source>
</evidence>
<dbReference type="UniPathway" id="UPA00241">
    <property type="reaction ID" value="UER00352"/>
</dbReference>
<dbReference type="PANTHER" id="PTHR34265">
    <property type="entry name" value="TYPE III PANTOTHENATE KINASE"/>
    <property type="match status" value="1"/>
</dbReference>
<keyword evidence="10 16" id="KW-0418">Kinase</keyword>
<reference evidence="17 18" key="1">
    <citation type="submission" date="2019-03" db="EMBL/GenBank/DDBJ databases">
        <title>Genomic Encyclopedia of Type Strains, Phase III (KMG-III): the genomes of soil and plant-associated and newly described type strains.</title>
        <authorList>
            <person name="Whitman W."/>
        </authorList>
    </citation>
    <scope>NUCLEOTIDE SEQUENCE [LARGE SCALE GENOMIC DNA]</scope>
    <source>
        <strain evidence="17 18">CECT 8976</strain>
    </source>
</reference>
<evidence type="ECO:0000256" key="2">
    <source>
        <dbReference type="ARBA" id="ARBA00001958"/>
    </source>
</evidence>
<evidence type="ECO:0000256" key="12">
    <source>
        <dbReference type="ARBA" id="ARBA00022958"/>
    </source>
</evidence>
<evidence type="ECO:0000256" key="14">
    <source>
        <dbReference type="ARBA" id="ARBA00038036"/>
    </source>
</evidence>
<dbReference type="NCBIfam" id="TIGR00671">
    <property type="entry name" value="baf"/>
    <property type="match status" value="1"/>
</dbReference>
<gene>
    <name evidence="16" type="primary">coaX</name>
    <name evidence="17" type="ORF">DFP86_1046</name>
</gene>
<protein>
    <recommendedName>
        <fullName evidence="15 16">Type III pantothenate kinase</fullName>
        <ecNumber evidence="6 16">2.7.1.33</ecNumber>
    </recommendedName>
    <alternativeName>
        <fullName evidence="16">PanK-III</fullName>
    </alternativeName>
    <alternativeName>
        <fullName evidence="16">Pantothenic acid kinase</fullName>
    </alternativeName>
</protein>
<keyword evidence="7 16" id="KW-0963">Cytoplasm</keyword>
<accession>A0A4R7B737</accession>
<dbReference type="SUPFAM" id="SSF53067">
    <property type="entry name" value="Actin-like ATPase domain"/>
    <property type="match status" value="2"/>
</dbReference>
<feature type="binding site" evidence="16">
    <location>
        <position position="168"/>
    </location>
    <ligand>
        <name>substrate</name>
    </ligand>
</feature>
<comment type="function">
    <text evidence="16">Catalyzes the phosphorylation of pantothenate (Pan), the first step in CoA biosynthesis.</text>
</comment>
<dbReference type="PANTHER" id="PTHR34265:SF1">
    <property type="entry name" value="TYPE III PANTOTHENATE KINASE"/>
    <property type="match status" value="1"/>
</dbReference>
<dbReference type="RefSeq" id="WP_133678999.1">
    <property type="nucleotide sequence ID" value="NZ_SNZP01000004.1"/>
</dbReference>